<name>A0A1F8GZM9_9BACT</name>
<feature type="transmembrane region" description="Helical" evidence="1">
    <location>
        <begin position="86"/>
        <end position="101"/>
    </location>
</feature>
<feature type="transmembrane region" description="Helical" evidence="1">
    <location>
        <begin position="16"/>
        <end position="35"/>
    </location>
</feature>
<gene>
    <name evidence="2" type="ORF">A3A33_01235</name>
</gene>
<keyword evidence="1" id="KW-1133">Transmembrane helix</keyword>
<keyword evidence="1" id="KW-0812">Transmembrane</keyword>
<evidence type="ECO:0000256" key="1">
    <source>
        <dbReference type="SAM" id="Phobius"/>
    </source>
</evidence>
<proteinExistence type="predicted"/>
<feature type="transmembrane region" description="Helical" evidence="1">
    <location>
        <begin position="47"/>
        <end position="65"/>
    </location>
</feature>
<evidence type="ECO:0000313" key="3">
    <source>
        <dbReference type="Proteomes" id="UP000179047"/>
    </source>
</evidence>
<dbReference type="AlphaFoldDB" id="A0A1F8GZM9"/>
<dbReference type="EMBL" id="MGKP01000001">
    <property type="protein sequence ID" value="OGN29929.1"/>
    <property type="molecule type" value="Genomic_DNA"/>
</dbReference>
<accession>A0A1F8GZM9</accession>
<comment type="caution">
    <text evidence="2">The sequence shown here is derived from an EMBL/GenBank/DDBJ whole genome shotgun (WGS) entry which is preliminary data.</text>
</comment>
<dbReference type="STRING" id="1802701.A3A33_01235"/>
<dbReference type="Proteomes" id="UP000179047">
    <property type="component" value="Unassembled WGS sequence"/>
</dbReference>
<sequence length="102" mass="10919">MPDNLVATSTDRKNQLYIVLLALVPPVLLGISEFSDADSSVMISGRIGVILGKALIPMLIGLITYGLSKKKLLDPNDTKGLKRSRNIGLIAVVISLLLFSLS</sequence>
<reference evidence="2 3" key="1">
    <citation type="journal article" date="2016" name="Nat. Commun.">
        <title>Thousands of microbial genomes shed light on interconnected biogeochemical processes in an aquifer system.</title>
        <authorList>
            <person name="Anantharaman K."/>
            <person name="Brown C.T."/>
            <person name="Hug L.A."/>
            <person name="Sharon I."/>
            <person name="Castelle C.J."/>
            <person name="Probst A.J."/>
            <person name="Thomas B.C."/>
            <person name="Singh A."/>
            <person name="Wilkins M.J."/>
            <person name="Karaoz U."/>
            <person name="Brodie E.L."/>
            <person name="Williams K.H."/>
            <person name="Hubbard S.S."/>
            <person name="Banfield J.F."/>
        </authorList>
    </citation>
    <scope>NUCLEOTIDE SEQUENCE [LARGE SCALE GENOMIC DNA]</scope>
</reference>
<organism evidence="2 3">
    <name type="scientific">Candidatus Yanofskybacteria bacterium RIFCSPLOWO2_01_FULL_49_25</name>
    <dbReference type="NCBI Taxonomy" id="1802701"/>
    <lineage>
        <taxon>Bacteria</taxon>
        <taxon>Candidatus Yanofskyibacteriota</taxon>
    </lineage>
</organism>
<evidence type="ECO:0000313" key="2">
    <source>
        <dbReference type="EMBL" id="OGN29929.1"/>
    </source>
</evidence>
<protein>
    <submittedName>
        <fullName evidence="2">Uncharacterized protein</fullName>
    </submittedName>
</protein>
<keyword evidence="1" id="KW-0472">Membrane</keyword>